<feature type="compositionally biased region" description="Basic and acidic residues" evidence="1">
    <location>
        <begin position="241"/>
        <end position="256"/>
    </location>
</feature>
<feature type="compositionally biased region" description="Basic and acidic residues" evidence="1">
    <location>
        <begin position="300"/>
        <end position="310"/>
    </location>
</feature>
<name>A0A7M7KDZ2_VARDE</name>
<feature type="compositionally biased region" description="Basic residues" evidence="1">
    <location>
        <begin position="494"/>
        <end position="504"/>
    </location>
</feature>
<reference evidence="3" key="1">
    <citation type="submission" date="2021-01" db="UniProtKB">
        <authorList>
            <consortium name="EnsemblMetazoa"/>
        </authorList>
    </citation>
    <scope>IDENTIFICATION</scope>
</reference>
<proteinExistence type="predicted"/>
<feature type="compositionally biased region" description="Low complexity" evidence="1">
    <location>
        <begin position="211"/>
        <end position="235"/>
    </location>
</feature>
<feature type="compositionally biased region" description="Low complexity" evidence="1">
    <location>
        <begin position="669"/>
        <end position="682"/>
    </location>
</feature>
<keyword evidence="2" id="KW-1133">Transmembrane helix</keyword>
<feature type="compositionally biased region" description="Low complexity" evidence="1">
    <location>
        <begin position="317"/>
        <end position="331"/>
    </location>
</feature>
<evidence type="ECO:0000256" key="2">
    <source>
        <dbReference type="SAM" id="Phobius"/>
    </source>
</evidence>
<dbReference type="AlphaFoldDB" id="A0A7M7KDZ2"/>
<protein>
    <submittedName>
        <fullName evidence="3">Uncharacterized protein</fullName>
    </submittedName>
</protein>
<feature type="region of interest" description="Disordered" evidence="1">
    <location>
        <begin position="426"/>
        <end position="705"/>
    </location>
</feature>
<organism evidence="3 4">
    <name type="scientific">Varroa destructor</name>
    <name type="common">Honeybee mite</name>
    <dbReference type="NCBI Taxonomy" id="109461"/>
    <lineage>
        <taxon>Eukaryota</taxon>
        <taxon>Metazoa</taxon>
        <taxon>Ecdysozoa</taxon>
        <taxon>Arthropoda</taxon>
        <taxon>Chelicerata</taxon>
        <taxon>Arachnida</taxon>
        <taxon>Acari</taxon>
        <taxon>Parasitiformes</taxon>
        <taxon>Mesostigmata</taxon>
        <taxon>Gamasina</taxon>
        <taxon>Dermanyssoidea</taxon>
        <taxon>Varroidae</taxon>
        <taxon>Varroa</taxon>
    </lineage>
</organism>
<evidence type="ECO:0000256" key="1">
    <source>
        <dbReference type="SAM" id="MobiDB-lite"/>
    </source>
</evidence>
<feature type="region of interest" description="Disordered" evidence="1">
    <location>
        <begin position="204"/>
        <end position="334"/>
    </location>
</feature>
<accession>A0A7M7KDZ2</accession>
<evidence type="ECO:0000313" key="4">
    <source>
        <dbReference type="Proteomes" id="UP000594260"/>
    </source>
</evidence>
<sequence>MCLGYQLTLSMSRTHSDETDLPRSASEPNLRGGGGVGADPTKERSEQVEKAWAEIFKKYSVKRANETEEQKRLLIDEQAARDTLSKSELALFKVLKDKFPDISFTFADIIKSHMLLDNLYFLLTEQRVKVDVPTDKARDRAWVEALRPWTGPEKARDDLVRNEFQVTFVDLFEPKGASIFPSSSMASDAKLSVKVVKDLKLKGPLPESVDAPVSPSSTTGSSASSTSSVDTVSGSMMETSVQKKQEIPELAKDRSQESSQSAESEKPAAPQGVPSSSQPKQEGGAVQKTTALSGVRGRKKPDDQFGKVHLGDSQLKSRSGASSDSSSSGSGIDTRLTSITGGIITLCGEFIVRCFSRAKPVIDSCAQSVDTILLTLARYLQQETRDNRKLMQKVGTISKRAGKSSSDLKDSRGKHKLEDLAVVTDKLGRAVPPKKPTRSPSKEGNVKRGYIATGRIQQLLQKTTDRSRPRVKLPGPFQSSSNSSGSFGSTSKPAKSKSSKKFKKPEKQASEVAKGKRAGPVPQGSVKGSRINDTAKKPTEPSLTGTHIQDGSPVRGPKPKSVMIDKGLKIGVSSEKPLEKRQAPELGKQIEPLPSRPSAGKSPVEPNSGKGKKINKGLANDTALSVTLPGHDRGFSRPGDSLKQSIESPPATSPPAEVRHQGSFHVPVDPTSTDPRSTTTSSQVLEGRSKTRKLSESSGGPIGDHTKNLCLQILQELSQNGGEREKHLRPLLEKLQRGIPLNSVEKAVINRYINAEQDRKKQFSLFEQFKKSRSSAPGTARARRRYKENWLMEYNYGHLPPFTVFILLLVAIILHIVRIQLPEIADYY</sequence>
<feature type="transmembrane region" description="Helical" evidence="2">
    <location>
        <begin position="799"/>
        <end position="817"/>
    </location>
</feature>
<evidence type="ECO:0000313" key="3">
    <source>
        <dbReference type="EnsemblMetazoa" id="XP_022664812"/>
    </source>
</evidence>
<keyword evidence="2" id="KW-0812">Transmembrane</keyword>
<dbReference type="Proteomes" id="UP000594260">
    <property type="component" value="Unplaced"/>
</dbReference>
<feature type="region of interest" description="Disordered" evidence="1">
    <location>
        <begin position="13"/>
        <end position="43"/>
    </location>
</feature>
<keyword evidence="4" id="KW-1185">Reference proteome</keyword>
<dbReference type="EnsemblMetazoa" id="XM_022809077">
    <property type="protein sequence ID" value="XP_022664812"/>
    <property type="gene ID" value="LOC111251930"/>
</dbReference>
<feature type="compositionally biased region" description="Low complexity" evidence="1">
    <location>
        <begin position="257"/>
        <end position="270"/>
    </location>
</feature>
<dbReference type="RefSeq" id="XP_022664812.1">
    <property type="nucleotide sequence ID" value="XM_022809077.1"/>
</dbReference>
<keyword evidence="2" id="KW-0472">Membrane</keyword>
<feature type="compositionally biased region" description="Low complexity" evidence="1">
    <location>
        <begin position="479"/>
        <end position="493"/>
    </location>
</feature>
<dbReference type="GeneID" id="111251930"/>